<accession>B9E9N7</accession>
<evidence type="ECO:0000313" key="2">
    <source>
        <dbReference type="Proteomes" id="UP000001383"/>
    </source>
</evidence>
<gene>
    <name evidence="1" type="ordered locus">MCCL_0241</name>
</gene>
<name>B9E9N7_MACCJ</name>
<dbReference type="Proteomes" id="UP000001383">
    <property type="component" value="Chromosome"/>
</dbReference>
<protein>
    <submittedName>
        <fullName evidence="1">Uncharacterized protein</fullName>
    </submittedName>
</protein>
<organism evidence="1 2">
    <name type="scientific">Macrococcus caseolyticus (strain JCSC5402)</name>
    <name type="common">Macrococcoides caseolyticum</name>
    <dbReference type="NCBI Taxonomy" id="458233"/>
    <lineage>
        <taxon>Bacteria</taxon>
        <taxon>Bacillati</taxon>
        <taxon>Bacillota</taxon>
        <taxon>Bacilli</taxon>
        <taxon>Bacillales</taxon>
        <taxon>Staphylococcaceae</taxon>
        <taxon>Macrococcoides</taxon>
    </lineage>
</organism>
<dbReference type="KEGG" id="mcl:MCCL_0241"/>
<dbReference type="Pfam" id="PF10706">
    <property type="entry name" value="Aminoglyc_resit"/>
    <property type="match status" value="1"/>
</dbReference>
<dbReference type="EMBL" id="AP009484">
    <property type="protein sequence ID" value="BAH16948.1"/>
    <property type="molecule type" value="Genomic_DNA"/>
</dbReference>
<dbReference type="OrthoDB" id="2417905at2"/>
<dbReference type="AlphaFoldDB" id="B9E9N7"/>
<dbReference type="eggNOG" id="COG0346">
    <property type="taxonomic scope" value="Bacteria"/>
</dbReference>
<dbReference type="STRING" id="458233.MCCL_0241"/>
<proteinExistence type="predicted"/>
<dbReference type="Gene3D" id="3.30.460.40">
    <property type="match status" value="1"/>
</dbReference>
<reference evidence="1 2" key="1">
    <citation type="journal article" date="2009" name="J. Bacteriol.">
        <title>Complete genome sequence of Macrococcus caseolyticus strain JCSCS5402, reflecting the ancestral genome of the human-pathogenic staphylococci.</title>
        <authorList>
            <person name="Baba T."/>
            <person name="Kuwahara-Arai K."/>
            <person name="Uchiyama I."/>
            <person name="Takeuchi F."/>
            <person name="Ito T."/>
            <person name="Hiramatsu K."/>
        </authorList>
    </citation>
    <scope>NUCLEOTIDE SEQUENCE [LARGE SCALE GENOMIC DNA]</scope>
    <source>
        <strain evidence="1 2">JCSC5402</strain>
    </source>
</reference>
<dbReference type="HOGENOM" id="CLU_112485_0_0_9"/>
<dbReference type="RefSeq" id="WP_012656149.1">
    <property type="nucleotide sequence ID" value="NC_011999.1"/>
</dbReference>
<sequence>MRTDYNNHQNYSLEKIKSLFNPLNIEWGFSGGWALDLFIGQQSREHSDVDVCVLTQDLAVIYEKLSNEFIFYKAFDGLLQYWLGEPLTPKYSIWVAEQENKPFVFEIVLIESSNEEWFYKRNNDISGSLDQLFVKGEYLYLSPEIALLYKMEASVLREKDIEDYKRVYPKLSVKQQIWLDNHCSYK</sequence>
<evidence type="ECO:0000313" key="1">
    <source>
        <dbReference type="EMBL" id="BAH16948.1"/>
    </source>
</evidence>
<dbReference type="InterPro" id="IPR019646">
    <property type="entry name" value="Aminoglyc_AdlTrfase"/>
</dbReference>